<dbReference type="Gene3D" id="3.30.70.100">
    <property type="match status" value="1"/>
</dbReference>
<keyword evidence="5 9" id="KW-0378">Hydrolase</keyword>
<feature type="compositionally biased region" description="Basic and acidic residues" evidence="7">
    <location>
        <begin position="74"/>
        <end position="88"/>
    </location>
</feature>
<feature type="active site" evidence="5">
    <location>
        <position position="32"/>
    </location>
</feature>
<feature type="region of interest" description="Disordered" evidence="7">
    <location>
        <begin position="60"/>
        <end position="88"/>
    </location>
</feature>
<evidence type="ECO:0000256" key="6">
    <source>
        <dbReference type="RuleBase" id="RU004168"/>
    </source>
</evidence>
<comment type="catalytic activity">
    <reaction evidence="4 5">
        <text>an acyl phosphate + H2O = a carboxylate + phosphate + H(+)</text>
        <dbReference type="Rhea" id="RHEA:14965"/>
        <dbReference type="ChEBI" id="CHEBI:15377"/>
        <dbReference type="ChEBI" id="CHEBI:15378"/>
        <dbReference type="ChEBI" id="CHEBI:29067"/>
        <dbReference type="ChEBI" id="CHEBI:43474"/>
        <dbReference type="ChEBI" id="CHEBI:59918"/>
        <dbReference type="EC" id="3.6.1.7"/>
    </reaction>
</comment>
<dbReference type="HOGENOM" id="CLU_141932_3_0_11"/>
<dbReference type="Proteomes" id="UP000031524">
    <property type="component" value="Chromosome"/>
</dbReference>
<evidence type="ECO:0000256" key="7">
    <source>
        <dbReference type="SAM" id="MobiDB-lite"/>
    </source>
</evidence>
<dbReference type="KEGG" id="chm:B842_08390"/>
<evidence type="ECO:0000256" key="2">
    <source>
        <dbReference type="ARBA" id="ARBA00012150"/>
    </source>
</evidence>
<protein>
    <recommendedName>
        <fullName evidence="3 5">acylphosphatase</fullName>
        <ecNumber evidence="2 5">3.6.1.7</ecNumber>
    </recommendedName>
</protein>
<evidence type="ECO:0000313" key="9">
    <source>
        <dbReference type="EMBL" id="AJE33527.1"/>
    </source>
</evidence>
<dbReference type="AlphaFoldDB" id="A0A0B5D955"/>
<dbReference type="EC" id="3.6.1.7" evidence="2 5"/>
<dbReference type="GO" id="GO:0003998">
    <property type="term" value="F:acylphosphatase activity"/>
    <property type="evidence" value="ECO:0007669"/>
    <property type="project" value="UniProtKB-EC"/>
</dbReference>
<comment type="similarity">
    <text evidence="1 6">Belongs to the acylphosphatase family.</text>
</comment>
<dbReference type="PROSITE" id="PS00150">
    <property type="entry name" value="ACYLPHOSPHATASE_1"/>
    <property type="match status" value="1"/>
</dbReference>
<feature type="active site" evidence="5">
    <location>
        <position position="14"/>
    </location>
</feature>
<evidence type="ECO:0000256" key="5">
    <source>
        <dbReference type="PROSITE-ProRule" id="PRU00520"/>
    </source>
</evidence>
<keyword evidence="10" id="KW-1185">Reference proteome</keyword>
<dbReference type="STRING" id="1223515.B842_08390"/>
<dbReference type="InterPro" id="IPR017968">
    <property type="entry name" value="Acylphosphatase_CS"/>
</dbReference>
<dbReference type="InterPro" id="IPR036046">
    <property type="entry name" value="Acylphosphatase-like_dom_sf"/>
</dbReference>
<evidence type="ECO:0000259" key="8">
    <source>
        <dbReference type="PROSITE" id="PS51160"/>
    </source>
</evidence>
<dbReference type="SUPFAM" id="SSF54975">
    <property type="entry name" value="Acylphosphatase/BLUF domain-like"/>
    <property type="match status" value="1"/>
</dbReference>
<dbReference type="PANTHER" id="PTHR47268">
    <property type="entry name" value="ACYLPHOSPHATASE"/>
    <property type="match status" value="1"/>
</dbReference>
<sequence>MMLVDGHVQGVGFRWWVRGEAVGLGLTGYAENLNDGRVRVVAEGPAEGVDKLLALLEEQPSTRRRPGHVTSVTWDREEPVGERGFHTA</sequence>
<reference evidence="9 10" key="1">
    <citation type="submission" date="2013-04" db="EMBL/GenBank/DDBJ databases">
        <title>Complete genome sequence of Corynebacterium humireducens DSM 45392(T), isolated from a wastewater-fed microbial fuel cell.</title>
        <authorList>
            <person name="Ruckert C."/>
            <person name="Albersmeier A."/>
            <person name="Kalinowski J."/>
        </authorList>
    </citation>
    <scope>NUCLEOTIDE SEQUENCE [LARGE SCALE GENOMIC DNA]</scope>
    <source>
        <strain evidence="10">MFC-5</strain>
    </source>
</reference>
<dbReference type="PROSITE" id="PS51160">
    <property type="entry name" value="ACYLPHOSPHATASE_3"/>
    <property type="match status" value="1"/>
</dbReference>
<name>A0A0B5D955_9CORY</name>
<organism evidence="9 10">
    <name type="scientific">Corynebacterium humireducens NBRC 106098 = DSM 45392</name>
    <dbReference type="NCBI Taxonomy" id="1223515"/>
    <lineage>
        <taxon>Bacteria</taxon>
        <taxon>Bacillati</taxon>
        <taxon>Actinomycetota</taxon>
        <taxon>Actinomycetes</taxon>
        <taxon>Mycobacteriales</taxon>
        <taxon>Corynebacteriaceae</taxon>
        <taxon>Corynebacterium</taxon>
    </lineage>
</organism>
<evidence type="ECO:0000256" key="1">
    <source>
        <dbReference type="ARBA" id="ARBA00005614"/>
    </source>
</evidence>
<evidence type="ECO:0000256" key="4">
    <source>
        <dbReference type="ARBA" id="ARBA00047645"/>
    </source>
</evidence>
<accession>A0A0B5D955</accession>
<dbReference type="EMBL" id="CP005286">
    <property type="protein sequence ID" value="AJE33527.1"/>
    <property type="molecule type" value="Genomic_DNA"/>
</dbReference>
<dbReference type="InterPro" id="IPR001792">
    <property type="entry name" value="Acylphosphatase-like_dom"/>
</dbReference>
<evidence type="ECO:0000256" key="3">
    <source>
        <dbReference type="ARBA" id="ARBA00015991"/>
    </source>
</evidence>
<dbReference type="Pfam" id="PF00708">
    <property type="entry name" value="Acylphosphatase"/>
    <property type="match status" value="1"/>
</dbReference>
<dbReference type="InterPro" id="IPR020456">
    <property type="entry name" value="Acylphosphatase"/>
</dbReference>
<dbReference type="PANTHER" id="PTHR47268:SF4">
    <property type="entry name" value="ACYLPHOSPHATASE"/>
    <property type="match status" value="1"/>
</dbReference>
<proteinExistence type="inferred from homology"/>
<evidence type="ECO:0000313" key="10">
    <source>
        <dbReference type="Proteomes" id="UP000031524"/>
    </source>
</evidence>
<feature type="domain" description="Acylphosphatase-like" evidence="8">
    <location>
        <begin position="1"/>
        <end position="88"/>
    </location>
</feature>
<gene>
    <name evidence="9" type="ORF">B842_08390</name>
</gene>